<name>X0VQ93_9ZZZZ</name>
<sequence length="84" mass="8326">RAEAAVAVTVPATAGIGTNGAHDNIRSSQPLNSLLATGSTFEYLIGGVGVVAGPGETIRLGVDAPIVGTSQAAEVSLFGYLRSS</sequence>
<protein>
    <submittedName>
        <fullName evidence="1">Uncharacterized protein</fullName>
    </submittedName>
</protein>
<gene>
    <name evidence="1" type="ORF">S01H1_39569</name>
</gene>
<organism evidence="1">
    <name type="scientific">marine sediment metagenome</name>
    <dbReference type="NCBI Taxonomy" id="412755"/>
    <lineage>
        <taxon>unclassified sequences</taxon>
        <taxon>metagenomes</taxon>
        <taxon>ecological metagenomes</taxon>
    </lineage>
</organism>
<dbReference type="EMBL" id="BARS01024987">
    <property type="protein sequence ID" value="GAG13327.1"/>
    <property type="molecule type" value="Genomic_DNA"/>
</dbReference>
<dbReference type="AlphaFoldDB" id="X0VQ93"/>
<evidence type="ECO:0000313" key="1">
    <source>
        <dbReference type="EMBL" id="GAG13327.1"/>
    </source>
</evidence>
<reference evidence="1" key="1">
    <citation type="journal article" date="2014" name="Front. Microbiol.">
        <title>High frequency of phylogenetically diverse reductive dehalogenase-homologous genes in deep subseafloor sedimentary metagenomes.</title>
        <authorList>
            <person name="Kawai M."/>
            <person name="Futagami T."/>
            <person name="Toyoda A."/>
            <person name="Takaki Y."/>
            <person name="Nishi S."/>
            <person name="Hori S."/>
            <person name="Arai W."/>
            <person name="Tsubouchi T."/>
            <person name="Morono Y."/>
            <person name="Uchiyama I."/>
            <person name="Ito T."/>
            <person name="Fujiyama A."/>
            <person name="Inagaki F."/>
            <person name="Takami H."/>
        </authorList>
    </citation>
    <scope>NUCLEOTIDE SEQUENCE</scope>
    <source>
        <strain evidence="1">Expedition CK06-06</strain>
    </source>
</reference>
<accession>X0VQ93</accession>
<feature type="non-terminal residue" evidence="1">
    <location>
        <position position="1"/>
    </location>
</feature>
<comment type="caution">
    <text evidence="1">The sequence shown here is derived from an EMBL/GenBank/DDBJ whole genome shotgun (WGS) entry which is preliminary data.</text>
</comment>
<proteinExistence type="predicted"/>